<feature type="region of interest" description="Disordered" evidence="6">
    <location>
        <begin position="418"/>
        <end position="439"/>
    </location>
</feature>
<proteinExistence type="predicted"/>
<evidence type="ECO:0000313" key="8">
    <source>
        <dbReference type="EMBL" id="GMI65739.1"/>
    </source>
</evidence>
<dbReference type="OrthoDB" id="1750406at2759"/>
<evidence type="ECO:0000256" key="2">
    <source>
        <dbReference type="ARBA" id="ARBA00023015"/>
    </source>
</evidence>
<dbReference type="PANTHER" id="PTHR32467">
    <property type="entry name" value="AP2-LIKE ETHYLENE-RESPONSIVE TRANSCRIPTION FACTOR"/>
    <property type="match status" value="1"/>
</dbReference>
<dbReference type="EMBL" id="BSYR01000003">
    <property type="protein sequence ID" value="GMI65739.1"/>
    <property type="molecule type" value="Genomic_DNA"/>
</dbReference>
<dbReference type="GO" id="GO:0003677">
    <property type="term" value="F:DNA binding"/>
    <property type="evidence" value="ECO:0007669"/>
    <property type="project" value="UniProtKB-KW"/>
</dbReference>
<dbReference type="InterPro" id="IPR001471">
    <property type="entry name" value="AP2/ERF_dom"/>
</dbReference>
<feature type="domain" description="AP2/ERF" evidence="7">
    <location>
        <begin position="122"/>
        <end position="187"/>
    </location>
</feature>
<keyword evidence="3" id="KW-0238">DNA-binding</keyword>
<keyword evidence="9" id="KW-1185">Reference proteome</keyword>
<feature type="domain" description="AP2/ERF" evidence="7">
    <location>
        <begin position="223"/>
        <end position="281"/>
    </location>
</feature>
<sequence>MNSPDFDENLHFTLSPLMSFPLSPQLVPHLEDSNATSINGGLDDLCLQNNGIVPNYGTNGDEISFDFLSNVAQVNQAQNPTMITQNLTEIPYNETQEMVDSFFALGTNGEGEPSKDKSKCAKRKPSRKKKEGDGEARYNDRYEAVLWDNSHGQKPRTGGYDDEESAARAYDLAALKLWGQSAPLNFPMNNYEKELEEMKYYSKNDYFRNIRRKSRGFAKGASIYRGVSRNADFKKWQARIGRGKDIKGIYLGTFDTEEEAARAYDVAAIRLKGANAVTNFDMNEYDLMTILQSSKLPIGKGASKLLMKSSIDDVIRKKTNPIHNNSFVCFEDDEIQLPLISPHLVQGFDCFGTDVNLDFDFNGIQAMEPVGFPVDDQHQNPSNDFQTTCDDFQGENCLNLNQVKDVVADQNMNQNLNDFRSKSAPVDPSSGSHEGDVPWNGVSQGVPSSMEMVENANGGCHGSERFSDNGAAMAENTILGNAENIENEVHLSDVGEMDLSRCLELLNELGPLCL</sequence>
<dbReference type="GO" id="GO:0003700">
    <property type="term" value="F:DNA-binding transcription factor activity"/>
    <property type="evidence" value="ECO:0007669"/>
    <property type="project" value="InterPro"/>
</dbReference>
<evidence type="ECO:0000256" key="1">
    <source>
        <dbReference type="ARBA" id="ARBA00004123"/>
    </source>
</evidence>
<dbReference type="Proteomes" id="UP001165190">
    <property type="component" value="Unassembled WGS sequence"/>
</dbReference>
<organism evidence="8 9">
    <name type="scientific">Hibiscus trionum</name>
    <name type="common">Flower of an hour</name>
    <dbReference type="NCBI Taxonomy" id="183268"/>
    <lineage>
        <taxon>Eukaryota</taxon>
        <taxon>Viridiplantae</taxon>
        <taxon>Streptophyta</taxon>
        <taxon>Embryophyta</taxon>
        <taxon>Tracheophyta</taxon>
        <taxon>Spermatophyta</taxon>
        <taxon>Magnoliopsida</taxon>
        <taxon>eudicotyledons</taxon>
        <taxon>Gunneridae</taxon>
        <taxon>Pentapetalae</taxon>
        <taxon>rosids</taxon>
        <taxon>malvids</taxon>
        <taxon>Malvales</taxon>
        <taxon>Malvaceae</taxon>
        <taxon>Malvoideae</taxon>
        <taxon>Hibiscus</taxon>
    </lineage>
</organism>
<gene>
    <name evidence="8" type="ORF">HRI_000243200</name>
</gene>
<evidence type="ECO:0000256" key="5">
    <source>
        <dbReference type="ARBA" id="ARBA00023242"/>
    </source>
</evidence>
<accession>A0A9W7GUA0</accession>
<comment type="caution">
    <text evidence="8">The sequence shown here is derived from an EMBL/GenBank/DDBJ whole genome shotgun (WGS) entry which is preliminary data.</text>
</comment>
<dbReference type="PANTHER" id="PTHR32467:SF241">
    <property type="entry name" value="OS01G0899800 PROTEIN"/>
    <property type="match status" value="1"/>
</dbReference>
<keyword evidence="5" id="KW-0539">Nucleus</keyword>
<name>A0A9W7GUA0_HIBTR</name>
<feature type="compositionally biased region" description="Basic residues" evidence="6">
    <location>
        <begin position="120"/>
        <end position="129"/>
    </location>
</feature>
<dbReference type="Pfam" id="PF00847">
    <property type="entry name" value="AP2"/>
    <property type="match status" value="1"/>
</dbReference>
<dbReference type="InterPro" id="IPR016177">
    <property type="entry name" value="DNA-bd_dom_sf"/>
</dbReference>
<keyword evidence="4" id="KW-0804">Transcription</keyword>
<dbReference type="AlphaFoldDB" id="A0A9W7GUA0"/>
<feature type="region of interest" description="Disordered" evidence="6">
    <location>
        <begin position="105"/>
        <end position="135"/>
    </location>
</feature>
<dbReference type="Gene3D" id="3.30.730.10">
    <property type="entry name" value="AP2/ERF domain"/>
    <property type="match status" value="2"/>
</dbReference>
<reference evidence="8" key="1">
    <citation type="submission" date="2023-05" db="EMBL/GenBank/DDBJ databases">
        <title>Genome and transcriptome analyses reveal genes involved in the formation of fine ridges on petal epidermal cells in Hibiscus trionum.</title>
        <authorList>
            <person name="Koshimizu S."/>
            <person name="Masuda S."/>
            <person name="Ishii T."/>
            <person name="Shirasu K."/>
            <person name="Hoshino A."/>
            <person name="Arita M."/>
        </authorList>
    </citation>
    <scope>NUCLEOTIDE SEQUENCE</scope>
    <source>
        <strain evidence="8">Hamamatsu line</strain>
    </source>
</reference>
<evidence type="ECO:0000313" key="9">
    <source>
        <dbReference type="Proteomes" id="UP001165190"/>
    </source>
</evidence>
<dbReference type="InterPro" id="IPR036955">
    <property type="entry name" value="AP2/ERF_dom_sf"/>
</dbReference>
<evidence type="ECO:0000256" key="3">
    <source>
        <dbReference type="ARBA" id="ARBA00023125"/>
    </source>
</evidence>
<evidence type="ECO:0000259" key="7">
    <source>
        <dbReference type="PROSITE" id="PS51032"/>
    </source>
</evidence>
<protein>
    <recommendedName>
        <fullName evidence="7">AP2/ERF domain-containing protein</fullName>
    </recommendedName>
</protein>
<dbReference type="GO" id="GO:0005634">
    <property type="term" value="C:nucleus"/>
    <property type="evidence" value="ECO:0007669"/>
    <property type="project" value="UniProtKB-SubCell"/>
</dbReference>
<dbReference type="CDD" id="cd00018">
    <property type="entry name" value="AP2"/>
    <property type="match status" value="2"/>
</dbReference>
<dbReference type="SUPFAM" id="SSF54171">
    <property type="entry name" value="DNA-binding domain"/>
    <property type="match status" value="2"/>
</dbReference>
<dbReference type="SMART" id="SM00380">
    <property type="entry name" value="AP2"/>
    <property type="match status" value="2"/>
</dbReference>
<evidence type="ECO:0000256" key="6">
    <source>
        <dbReference type="SAM" id="MobiDB-lite"/>
    </source>
</evidence>
<dbReference type="PROSITE" id="PS51032">
    <property type="entry name" value="AP2_ERF"/>
    <property type="match status" value="2"/>
</dbReference>
<keyword evidence="2" id="KW-0805">Transcription regulation</keyword>
<comment type="subcellular location">
    <subcellularLocation>
        <location evidence="1">Nucleus</location>
    </subcellularLocation>
</comment>
<evidence type="ECO:0000256" key="4">
    <source>
        <dbReference type="ARBA" id="ARBA00023163"/>
    </source>
</evidence>